<keyword evidence="4" id="KW-1185">Reference proteome</keyword>
<dbReference type="PIRSF" id="PIRSF005384">
    <property type="entry name" value="RpiB_LacA_B"/>
    <property type="match status" value="1"/>
</dbReference>
<dbReference type="GO" id="GO:0005975">
    <property type="term" value="P:carbohydrate metabolic process"/>
    <property type="evidence" value="ECO:0007669"/>
    <property type="project" value="InterPro"/>
</dbReference>
<dbReference type="InterPro" id="IPR003500">
    <property type="entry name" value="RpiB_LacA_LacB"/>
</dbReference>
<name>A0A494TPS7_SPHPE</name>
<dbReference type="NCBIfam" id="TIGR00689">
    <property type="entry name" value="rpiB_lacA_lacB"/>
    <property type="match status" value="1"/>
</dbReference>
<dbReference type="AlphaFoldDB" id="A0A494TPS7"/>
<keyword evidence="3" id="KW-0413">Isomerase</keyword>
<evidence type="ECO:0000313" key="4">
    <source>
        <dbReference type="Proteomes" id="UP000276254"/>
    </source>
</evidence>
<accession>A0A494TPS7</accession>
<gene>
    <name evidence="3" type="ORF">D3Y57_08350</name>
</gene>
<dbReference type="NCBIfam" id="NF004051">
    <property type="entry name" value="PRK05571.1"/>
    <property type="match status" value="1"/>
</dbReference>
<sequence>MKTMLVEWLRTQGHAVADLGPFDTASVDYPDYGYKLANAIAAGEARFGVAVCGSGIGISIAVNRNPAARCALVSDSLSARLAREHNDANAIAFGARLIGPDTAKDALAVFLATPFAGDRHQNRVNKLSNPASGKESV</sequence>
<comment type="similarity">
    <text evidence="1">Belongs to the LacAB/RpiB family.</text>
</comment>
<evidence type="ECO:0000313" key="3">
    <source>
        <dbReference type="EMBL" id="AYJ87841.1"/>
    </source>
</evidence>
<dbReference type="EMBL" id="CP032829">
    <property type="protein sequence ID" value="AYJ87841.1"/>
    <property type="molecule type" value="Genomic_DNA"/>
</dbReference>
<proteinExistence type="inferred from homology"/>
<dbReference type="SUPFAM" id="SSF89623">
    <property type="entry name" value="Ribose/Galactose isomerase RpiB/AlsB"/>
    <property type="match status" value="1"/>
</dbReference>
<evidence type="ECO:0000256" key="2">
    <source>
        <dbReference type="PIRSR" id="PIRSR005384-1"/>
    </source>
</evidence>
<feature type="active site" description="Proton donor" evidence="2">
    <location>
        <position position="85"/>
    </location>
</feature>
<dbReference type="KEGG" id="spha:D3Y57_08350"/>
<protein>
    <submittedName>
        <fullName evidence="3">RpiB/LacA/LacB family sugar-phosphate isomerase</fullName>
    </submittedName>
</protein>
<dbReference type="Gene3D" id="3.40.1400.10">
    <property type="entry name" value="Sugar-phosphate isomerase, RpiB/LacA/LacB"/>
    <property type="match status" value="1"/>
</dbReference>
<dbReference type="Proteomes" id="UP000276254">
    <property type="component" value="Chromosome"/>
</dbReference>
<dbReference type="GO" id="GO:0016861">
    <property type="term" value="F:intramolecular oxidoreductase activity, interconverting aldoses and ketoses"/>
    <property type="evidence" value="ECO:0007669"/>
    <property type="project" value="UniProtKB-ARBA"/>
</dbReference>
<dbReference type="InterPro" id="IPR036569">
    <property type="entry name" value="RpiB_LacA_LacB_sf"/>
</dbReference>
<dbReference type="Pfam" id="PF02502">
    <property type="entry name" value="LacAB_rpiB"/>
    <property type="match status" value="1"/>
</dbReference>
<evidence type="ECO:0000256" key="1">
    <source>
        <dbReference type="ARBA" id="ARBA00008754"/>
    </source>
</evidence>
<dbReference type="PANTHER" id="PTHR30345">
    <property type="entry name" value="RIBOSE-5-PHOSPHATE ISOMERASE B"/>
    <property type="match status" value="1"/>
</dbReference>
<dbReference type="OrthoDB" id="1778624at2"/>
<feature type="active site" description="Proton acceptor" evidence="2">
    <location>
        <position position="52"/>
    </location>
</feature>
<dbReference type="PANTHER" id="PTHR30345:SF0">
    <property type="entry name" value="DNA DAMAGE-REPAIR_TOLERATION PROTEIN DRT102"/>
    <property type="match status" value="1"/>
</dbReference>
<organism evidence="3 4">
    <name type="scientific">Sphingomonas paeninsulae</name>
    <dbReference type="NCBI Taxonomy" id="2319844"/>
    <lineage>
        <taxon>Bacteria</taxon>
        <taxon>Pseudomonadati</taxon>
        <taxon>Pseudomonadota</taxon>
        <taxon>Alphaproteobacteria</taxon>
        <taxon>Sphingomonadales</taxon>
        <taxon>Sphingomonadaceae</taxon>
        <taxon>Sphingomonas</taxon>
    </lineage>
</organism>
<reference evidence="3 4" key="1">
    <citation type="submission" date="2018-09" db="EMBL/GenBank/DDBJ databases">
        <title>Sphingomonas peninsula sp. nov., isolated from fildes peninsula, Antarctic soil.</title>
        <authorList>
            <person name="Yingchao G."/>
        </authorList>
    </citation>
    <scope>NUCLEOTIDE SEQUENCE [LARGE SCALE GENOMIC DNA]</scope>
    <source>
        <strain evidence="3 4">YZ-8</strain>
    </source>
</reference>